<dbReference type="Proteomes" id="UP000499080">
    <property type="component" value="Unassembled WGS sequence"/>
</dbReference>
<name>A0A4Y2KP83_ARAVE</name>
<protein>
    <submittedName>
        <fullName evidence="1">Uncharacterized protein</fullName>
    </submittedName>
</protein>
<organism evidence="1 2">
    <name type="scientific">Araneus ventricosus</name>
    <name type="common">Orbweaver spider</name>
    <name type="synonym">Epeira ventricosa</name>
    <dbReference type="NCBI Taxonomy" id="182803"/>
    <lineage>
        <taxon>Eukaryota</taxon>
        <taxon>Metazoa</taxon>
        <taxon>Ecdysozoa</taxon>
        <taxon>Arthropoda</taxon>
        <taxon>Chelicerata</taxon>
        <taxon>Arachnida</taxon>
        <taxon>Araneae</taxon>
        <taxon>Araneomorphae</taxon>
        <taxon>Entelegynae</taxon>
        <taxon>Araneoidea</taxon>
        <taxon>Araneidae</taxon>
        <taxon>Araneus</taxon>
    </lineage>
</organism>
<keyword evidence="2" id="KW-1185">Reference proteome</keyword>
<dbReference type="AlphaFoldDB" id="A0A4Y2KP83"/>
<gene>
    <name evidence="1" type="ORF">AVEN_230446_1</name>
</gene>
<comment type="caution">
    <text evidence="1">The sequence shown here is derived from an EMBL/GenBank/DDBJ whole genome shotgun (WGS) entry which is preliminary data.</text>
</comment>
<reference evidence="1 2" key="1">
    <citation type="journal article" date="2019" name="Sci. Rep.">
        <title>Orb-weaving spider Araneus ventricosus genome elucidates the spidroin gene catalogue.</title>
        <authorList>
            <person name="Kono N."/>
            <person name="Nakamura H."/>
            <person name="Ohtoshi R."/>
            <person name="Moran D.A.P."/>
            <person name="Shinohara A."/>
            <person name="Yoshida Y."/>
            <person name="Fujiwara M."/>
            <person name="Mori M."/>
            <person name="Tomita M."/>
            <person name="Arakawa K."/>
        </authorList>
    </citation>
    <scope>NUCLEOTIDE SEQUENCE [LARGE SCALE GENOMIC DNA]</scope>
</reference>
<evidence type="ECO:0000313" key="2">
    <source>
        <dbReference type="Proteomes" id="UP000499080"/>
    </source>
</evidence>
<sequence length="112" mass="12791">MAQGPNEHGKEKKLISIFAFFDRAGPTSMKTNPQQSIHHLQRSVTPEAVREFPVIGIENYQLLPSSSENHFSSQATPFQDLQPRVQKKRLIDFFMAQGESCAKLMISFKHKF</sequence>
<dbReference type="EMBL" id="BGPR01004883">
    <property type="protein sequence ID" value="GBN04424.1"/>
    <property type="molecule type" value="Genomic_DNA"/>
</dbReference>
<proteinExistence type="predicted"/>
<evidence type="ECO:0000313" key="1">
    <source>
        <dbReference type="EMBL" id="GBN04424.1"/>
    </source>
</evidence>
<accession>A0A4Y2KP83</accession>